<keyword evidence="1" id="KW-1133">Transmembrane helix</keyword>
<name>A0ABU7J4M9_9GAMM</name>
<keyword evidence="4" id="KW-1185">Reference proteome</keyword>
<keyword evidence="1" id="KW-0812">Transmembrane</keyword>
<dbReference type="Pfam" id="PF09835">
    <property type="entry name" value="DUF2062"/>
    <property type="match status" value="1"/>
</dbReference>
<feature type="transmembrane region" description="Helical" evidence="1">
    <location>
        <begin position="42"/>
        <end position="59"/>
    </location>
</feature>
<sequence>MPKKTIRKYLPNPEVIRQSKALQIFGTLLHDANLWHLNRRSARGAIAIGLFWAWMPMPFQMVASAAVAIPLRVNLPLAVGCVWLSNPLTMPVMFYLSYLVGSAVLAAPLEPFAFEASIEWLAGSMATIGKPFLLGCLLMGTTASIVGYFLIDWLWVLSIRRAQRDRRNGNGNGSGVK</sequence>
<feature type="domain" description="DUF2062" evidence="2">
    <location>
        <begin position="23"/>
        <end position="162"/>
    </location>
</feature>
<proteinExistence type="predicted"/>
<keyword evidence="1" id="KW-0472">Membrane</keyword>
<dbReference type="RefSeq" id="WP_330128566.1">
    <property type="nucleotide sequence ID" value="NZ_JAUHLI010000007.1"/>
</dbReference>
<reference evidence="3 4" key="1">
    <citation type="submission" date="2023-07" db="EMBL/GenBank/DDBJ databases">
        <title>Alkalimonas sp., MEB108 novel, alkaliphilic bacterium isolated from Lonar Lake, India.</title>
        <authorList>
            <person name="Joshi A."/>
            <person name="Thite S."/>
        </authorList>
    </citation>
    <scope>NUCLEOTIDE SEQUENCE [LARGE SCALE GENOMIC DNA]</scope>
    <source>
        <strain evidence="3 4">MEB108</strain>
    </source>
</reference>
<gene>
    <name evidence="3" type="ORF">QWY20_08365</name>
</gene>
<protein>
    <submittedName>
        <fullName evidence="3">DUF2062 domain-containing protein</fullName>
    </submittedName>
</protein>
<accession>A0ABU7J4M9</accession>
<comment type="caution">
    <text evidence="3">The sequence shown here is derived from an EMBL/GenBank/DDBJ whole genome shotgun (WGS) entry which is preliminary data.</text>
</comment>
<dbReference type="Proteomes" id="UP001336314">
    <property type="component" value="Unassembled WGS sequence"/>
</dbReference>
<dbReference type="InterPro" id="IPR018639">
    <property type="entry name" value="DUF2062"/>
</dbReference>
<dbReference type="PANTHER" id="PTHR40547:SF1">
    <property type="entry name" value="SLL0298 PROTEIN"/>
    <property type="match status" value="1"/>
</dbReference>
<evidence type="ECO:0000313" key="3">
    <source>
        <dbReference type="EMBL" id="MEE2001465.1"/>
    </source>
</evidence>
<feature type="transmembrane region" description="Helical" evidence="1">
    <location>
        <begin position="132"/>
        <end position="157"/>
    </location>
</feature>
<dbReference type="EMBL" id="JAUHLI010000007">
    <property type="protein sequence ID" value="MEE2001465.1"/>
    <property type="molecule type" value="Genomic_DNA"/>
</dbReference>
<feature type="transmembrane region" description="Helical" evidence="1">
    <location>
        <begin position="92"/>
        <end position="112"/>
    </location>
</feature>
<evidence type="ECO:0000313" key="4">
    <source>
        <dbReference type="Proteomes" id="UP001336314"/>
    </source>
</evidence>
<evidence type="ECO:0000259" key="2">
    <source>
        <dbReference type="Pfam" id="PF09835"/>
    </source>
</evidence>
<dbReference type="PANTHER" id="PTHR40547">
    <property type="entry name" value="SLL0298 PROTEIN"/>
    <property type="match status" value="1"/>
</dbReference>
<organism evidence="3 4">
    <name type="scientific">Alkalimonas cellulosilytica</name>
    <dbReference type="NCBI Taxonomy" id="3058395"/>
    <lineage>
        <taxon>Bacteria</taxon>
        <taxon>Pseudomonadati</taxon>
        <taxon>Pseudomonadota</taxon>
        <taxon>Gammaproteobacteria</taxon>
        <taxon>Alkalimonas</taxon>
    </lineage>
</organism>
<evidence type="ECO:0000256" key="1">
    <source>
        <dbReference type="SAM" id="Phobius"/>
    </source>
</evidence>